<dbReference type="EMBL" id="MWWQ01000004">
    <property type="protein sequence ID" value="OZG53461.1"/>
    <property type="molecule type" value="Genomic_DNA"/>
</dbReference>
<name>A0A261F2Z2_9BIFI</name>
<dbReference type="Gene3D" id="3.30.420.40">
    <property type="match status" value="3"/>
</dbReference>
<dbReference type="PANTHER" id="PTHR18964:SF149">
    <property type="entry name" value="BIFUNCTIONAL UDP-N-ACETYLGLUCOSAMINE 2-EPIMERASE_N-ACETYLMANNOSAMINE KINASE"/>
    <property type="match status" value="1"/>
</dbReference>
<dbReference type="AlphaFoldDB" id="A0A261F2Z2"/>
<dbReference type="InterPro" id="IPR000600">
    <property type="entry name" value="ROK"/>
</dbReference>
<dbReference type="RefSeq" id="WP_094690566.1">
    <property type="nucleotide sequence ID" value="NZ_MWWQ01000004.1"/>
</dbReference>
<dbReference type="Gene3D" id="1.10.10.10">
    <property type="entry name" value="Winged helix-like DNA-binding domain superfamily/Winged helix DNA-binding domain"/>
    <property type="match status" value="1"/>
</dbReference>
<comment type="similarity">
    <text evidence="1">Belongs to the ROK (NagC/XylR) family.</text>
</comment>
<evidence type="ECO:0000256" key="1">
    <source>
        <dbReference type="ARBA" id="ARBA00006479"/>
    </source>
</evidence>
<feature type="region of interest" description="Disordered" evidence="2">
    <location>
        <begin position="205"/>
        <end position="231"/>
    </location>
</feature>
<dbReference type="Proteomes" id="UP000216454">
    <property type="component" value="Unassembled WGS sequence"/>
</dbReference>
<gene>
    <name evidence="3" type="ORF">PSSU_0227</name>
</gene>
<dbReference type="SUPFAM" id="SSF46785">
    <property type="entry name" value="Winged helix' DNA-binding domain"/>
    <property type="match status" value="1"/>
</dbReference>
<dbReference type="InterPro" id="IPR036388">
    <property type="entry name" value="WH-like_DNA-bd_sf"/>
</dbReference>
<evidence type="ECO:0000313" key="3">
    <source>
        <dbReference type="EMBL" id="OZG53461.1"/>
    </source>
</evidence>
<proteinExistence type="inferred from homology"/>
<dbReference type="InterPro" id="IPR036390">
    <property type="entry name" value="WH_DNA-bd_sf"/>
</dbReference>
<dbReference type="PANTHER" id="PTHR18964">
    <property type="entry name" value="ROK (REPRESSOR, ORF, KINASE) FAMILY"/>
    <property type="match status" value="1"/>
</dbReference>
<comment type="caution">
    <text evidence="3">The sequence shown here is derived from an EMBL/GenBank/DDBJ whole genome shotgun (WGS) entry which is preliminary data.</text>
</comment>
<evidence type="ECO:0000256" key="2">
    <source>
        <dbReference type="SAM" id="MobiDB-lite"/>
    </source>
</evidence>
<dbReference type="SUPFAM" id="SSF53067">
    <property type="entry name" value="Actin-like ATPase domain"/>
    <property type="match status" value="2"/>
</dbReference>
<dbReference type="InterPro" id="IPR049874">
    <property type="entry name" value="ROK_cs"/>
</dbReference>
<dbReference type="Pfam" id="PF00480">
    <property type="entry name" value="ROK"/>
    <property type="match status" value="2"/>
</dbReference>
<sequence length="431" mass="45296">MAGIKASQSRVSELNRSHMLRVLYRGGIKSRAQIAQELDLTPAAVSKISARLIDAHAIEETSDIRGKGNRRSIGLRIPAERFHVIGVKFARTIVQIGVFDLNGTALAIDELPPVTDDCIADVVSDVRSRLAHIIDADPDVVAVGMAVPGPYLRTVGRTALVSSMHGWRRVNFLHEFGTAFRVPVYVEQDARAGVLAQSLFGKQSDGARVPQPDSAAPTAAPTAQSTAETTEGAKPSTLAYYLLGEGIGLGVIDHGMLINGELGAATEIGHVSIDVNGRTCDCGNVGCLERYCSATAIRHDLLEDPDAPHIAGVEDMTPAQAANALFKAAADGDQAAVHMVARVGRYVGYGCVTIINAFNPGRIVLGDIVAGGGETLLAAVQSVVDERVIPQIADATSIELSSLPTDSAISGAAAVAVNQFLDNPSLFLDLK</sequence>
<dbReference type="PROSITE" id="PS01125">
    <property type="entry name" value="ROK"/>
    <property type="match status" value="1"/>
</dbReference>
<keyword evidence="4" id="KW-1185">Reference proteome</keyword>
<protein>
    <submittedName>
        <fullName evidence="3">NagC family transcriptional regulator</fullName>
    </submittedName>
</protein>
<organism evidence="3 4">
    <name type="scientific">Pseudoscardovia suis</name>
    <dbReference type="NCBI Taxonomy" id="987063"/>
    <lineage>
        <taxon>Bacteria</taxon>
        <taxon>Bacillati</taxon>
        <taxon>Actinomycetota</taxon>
        <taxon>Actinomycetes</taxon>
        <taxon>Bifidobacteriales</taxon>
        <taxon>Bifidobacteriaceae</taxon>
        <taxon>Pseudoscardovia</taxon>
    </lineage>
</organism>
<dbReference type="OrthoDB" id="5174513at2"/>
<feature type="compositionally biased region" description="Low complexity" evidence="2">
    <location>
        <begin position="210"/>
        <end position="230"/>
    </location>
</feature>
<reference evidence="3 4" key="1">
    <citation type="journal article" date="2017" name="BMC Genomics">
        <title>Comparative genomic and phylogenomic analyses of the Bifidobacteriaceae family.</title>
        <authorList>
            <person name="Lugli G.A."/>
            <person name="Milani C."/>
            <person name="Turroni F."/>
            <person name="Duranti S."/>
            <person name="Mancabelli L."/>
            <person name="Mangifesta M."/>
            <person name="Ferrario C."/>
            <person name="Modesto M."/>
            <person name="Mattarelli P."/>
            <person name="Jiri K."/>
            <person name="van Sinderen D."/>
            <person name="Ventura M."/>
        </authorList>
    </citation>
    <scope>NUCLEOTIDE SEQUENCE [LARGE SCALE GENOMIC DNA]</scope>
    <source>
        <strain evidence="3 4">DSM 24744</strain>
    </source>
</reference>
<dbReference type="InterPro" id="IPR043129">
    <property type="entry name" value="ATPase_NBD"/>
</dbReference>
<evidence type="ECO:0000313" key="4">
    <source>
        <dbReference type="Proteomes" id="UP000216454"/>
    </source>
</evidence>
<accession>A0A261F2Z2</accession>